<dbReference type="EMBL" id="VIUW01000003">
    <property type="protein sequence ID" value="TWD14376.1"/>
    <property type="molecule type" value="Genomic_DNA"/>
</dbReference>
<keyword evidence="3" id="KW-1185">Reference proteome</keyword>
<dbReference type="SUPFAM" id="SSF109854">
    <property type="entry name" value="DinB/YfiT-like putative metalloenzymes"/>
    <property type="match status" value="1"/>
</dbReference>
<dbReference type="InterPro" id="IPR024344">
    <property type="entry name" value="MDMPI_metal-binding"/>
</dbReference>
<dbReference type="Pfam" id="PF11716">
    <property type="entry name" value="MDMPI_N"/>
    <property type="match status" value="1"/>
</dbReference>
<dbReference type="OrthoDB" id="5185819at2"/>
<dbReference type="InterPro" id="IPR034660">
    <property type="entry name" value="DinB/YfiT-like"/>
</dbReference>
<gene>
    <name evidence="2" type="ORF">FB557_1785</name>
</gene>
<dbReference type="Proteomes" id="UP000315628">
    <property type="component" value="Unassembled WGS sequence"/>
</dbReference>
<dbReference type="RefSeq" id="WP_144857256.1">
    <property type="nucleotide sequence ID" value="NZ_BAAAYT010000005.1"/>
</dbReference>
<reference evidence="2 3" key="1">
    <citation type="submission" date="2019-06" db="EMBL/GenBank/DDBJ databases">
        <title>Sequencing the genomes of 1000 actinobacteria strains.</title>
        <authorList>
            <person name="Klenk H.-P."/>
        </authorList>
    </citation>
    <scope>NUCLEOTIDE SEQUENCE [LARGE SCALE GENOMIC DNA]</scope>
    <source>
        <strain evidence="2 3">DSM 18935</strain>
    </source>
</reference>
<dbReference type="InterPro" id="IPR017520">
    <property type="entry name" value="CHP03086"/>
</dbReference>
<dbReference type="AlphaFoldDB" id="A0A560W9S3"/>
<accession>A0A560W9S3</accession>
<dbReference type="NCBIfam" id="TIGR03086">
    <property type="entry name" value="TIGR03086 family metal-binding protein"/>
    <property type="match status" value="1"/>
</dbReference>
<evidence type="ECO:0000259" key="1">
    <source>
        <dbReference type="Pfam" id="PF11716"/>
    </source>
</evidence>
<proteinExistence type="predicted"/>
<evidence type="ECO:0000313" key="3">
    <source>
        <dbReference type="Proteomes" id="UP000315628"/>
    </source>
</evidence>
<name>A0A560W9S3_9MICO</name>
<organism evidence="2 3">
    <name type="scientific">Marihabitans asiaticum</name>
    <dbReference type="NCBI Taxonomy" id="415218"/>
    <lineage>
        <taxon>Bacteria</taxon>
        <taxon>Bacillati</taxon>
        <taxon>Actinomycetota</taxon>
        <taxon>Actinomycetes</taxon>
        <taxon>Micrococcales</taxon>
        <taxon>Intrasporangiaceae</taxon>
        <taxon>Marihabitans</taxon>
    </lineage>
</organism>
<protein>
    <submittedName>
        <fullName evidence="2">Uncharacterized protein (TIGR03086 family)</fullName>
    </submittedName>
</protein>
<evidence type="ECO:0000313" key="2">
    <source>
        <dbReference type="EMBL" id="TWD14376.1"/>
    </source>
</evidence>
<sequence length="179" mass="18662">MSTPSPLPSLKHATHVTAQIVSVITPAQQRRSTPCAPWDVEALSQHLCDSFERYTAAFGAPTSGAESFETLAGRLLDTLDAEGALAGTVDVPVGTVPSVVAVQLAAVEAAVHGWDLAQAIGQPGPFVDELIAPLVPFSRQALAMVPAERSPFAPPQSAPQDAPAIDQLAALLGRRVTKR</sequence>
<comment type="caution">
    <text evidence="2">The sequence shown here is derived from an EMBL/GenBank/DDBJ whole genome shotgun (WGS) entry which is preliminary data.</text>
</comment>
<feature type="domain" description="Mycothiol-dependent maleylpyruvate isomerase metal-binding" evidence="1">
    <location>
        <begin position="11"/>
        <end position="64"/>
    </location>
</feature>
<dbReference type="GO" id="GO:0046872">
    <property type="term" value="F:metal ion binding"/>
    <property type="evidence" value="ECO:0007669"/>
    <property type="project" value="InterPro"/>
</dbReference>